<accession>A0A6A4TEH7</accession>
<proteinExistence type="predicted"/>
<name>A0A6A4TEH7_SCOMX</name>
<organism evidence="2 3">
    <name type="scientific">Scophthalmus maximus</name>
    <name type="common">Turbot</name>
    <name type="synonym">Psetta maxima</name>
    <dbReference type="NCBI Taxonomy" id="52904"/>
    <lineage>
        <taxon>Eukaryota</taxon>
        <taxon>Metazoa</taxon>
        <taxon>Chordata</taxon>
        <taxon>Craniata</taxon>
        <taxon>Vertebrata</taxon>
        <taxon>Euteleostomi</taxon>
        <taxon>Actinopterygii</taxon>
        <taxon>Neopterygii</taxon>
        <taxon>Teleostei</taxon>
        <taxon>Neoteleostei</taxon>
        <taxon>Acanthomorphata</taxon>
        <taxon>Carangaria</taxon>
        <taxon>Pleuronectiformes</taxon>
        <taxon>Pleuronectoidei</taxon>
        <taxon>Scophthalmidae</taxon>
        <taxon>Scophthalmus</taxon>
    </lineage>
</organism>
<evidence type="ECO:0000256" key="1">
    <source>
        <dbReference type="SAM" id="MobiDB-lite"/>
    </source>
</evidence>
<feature type="region of interest" description="Disordered" evidence="1">
    <location>
        <begin position="1"/>
        <end position="30"/>
    </location>
</feature>
<dbReference type="EMBL" id="VEVO01000005">
    <property type="protein sequence ID" value="KAF0041614.1"/>
    <property type="molecule type" value="Genomic_DNA"/>
</dbReference>
<comment type="caution">
    <text evidence="2">The sequence shown here is derived from an EMBL/GenBank/DDBJ whole genome shotgun (WGS) entry which is preliminary data.</text>
</comment>
<sequence length="120" mass="12795">MSTQRHIRAVTPPTQKALQQRGSSPSQTTTRLRSVFPVTMKVILNIVSFCSGHSCFYLDSRSLGSKHLALSSSESLPAIAAAAAAAGSFYSLTPTSSNIVHFCSDTGPQDVQVVVTPDKR</sequence>
<feature type="compositionally biased region" description="Polar residues" evidence="1">
    <location>
        <begin position="12"/>
        <end position="30"/>
    </location>
</feature>
<protein>
    <submittedName>
        <fullName evidence="2">Uncharacterized protein</fullName>
    </submittedName>
</protein>
<reference evidence="2 3" key="1">
    <citation type="submission" date="2019-06" db="EMBL/GenBank/DDBJ databases">
        <title>Draft genomes of female and male turbot (Scophthalmus maximus).</title>
        <authorList>
            <person name="Xu H."/>
            <person name="Xu X.-W."/>
            <person name="Shao C."/>
            <person name="Chen S."/>
        </authorList>
    </citation>
    <scope>NUCLEOTIDE SEQUENCE [LARGE SCALE GENOMIC DNA]</scope>
    <source>
        <strain evidence="2">Ysfricsl-2016a</strain>
        <tissue evidence="2">Blood</tissue>
    </source>
</reference>
<gene>
    <name evidence="2" type="ORF">F2P81_005146</name>
</gene>
<dbReference type="AlphaFoldDB" id="A0A6A4TEH7"/>
<dbReference type="Proteomes" id="UP000438429">
    <property type="component" value="Unassembled WGS sequence"/>
</dbReference>
<evidence type="ECO:0000313" key="3">
    <source>
        <dbReference type="Proteomes" id="UP000438429"/>
    </source>
</evidence>
<evidence type="ECO:0000313" key="2">
    <source>
        <dbReference type="EMBL" id="KAF0041614.1"/>
    </source>
</evidence>